<evidence type="ECO:0000256" key="11">
    <source>
        <dbReference type="SAM" id="MobiDB-lite"/>
    </source>
</evidence>
<dbReference type="RefSeq" id="WP_145345916.1">
    <property type="nucleotide sequence ID" value="NZ_CP036261.1"/>
</dbReference>
<dbReference type="Proteomes" id="UP000319557">
    <property type="component" value="Chromosome"/>
</dbReference>
<proteinExistence type="inferred from homology"/>
<dbReference type="PRINTS" id="PR00834">
    <property type="entry name" value="PROTEASES2C"/>
</dbReference>
<evidence type="ECO:0000256" key="10">
    <source>
        <dbReference type="PIRSR" id="PIRSR611782-2"/>
    </source>
</evidence>
<evidence type="ECO:0000256" key="8">
    <source>
        <dbReference type="ARBA" id="ARBA00022825"/>
    </source>
</evidence>
<sequence length="506" mass="53090">MSLTKFDKRRAPWIVGLAITAMIGSTAAVHLQAESNQPRVTAAVANANSLSEAFRETARVVAPAVVTITSETEVANSSPQQGRPMDDEMMKRFFGEGSPFGEMFRGQPQMKPHHKPSADSSTRTGIGSGVVIDSSGLILTNNHVVADATNVMVKLADGREFKASEVKTDPKTDLAVLKIDGATGLVAARLGVSDRMEIGDWVLALGQPFGLEGTVTAGIISAKSRGIGITARENFLQTDAAINPGNSGGPLVNLAGEVIGINTAISSRSGGNNGVGFAIPIDEAKWVSDQLIKDGVVRRAMLGVAIQKVSHELAASFGVQSNHGVLVTDVVTASPAEKAGLKQGDVILSFSGREVHDPRGLQNVVEQSDPGAKQAIEIMRDGKKMTIEAVCEVQPDAKLASNGDSAAASKVESLGMEVSDLNADLARKLGLKDVHQGVVVTNVVEGSVADRAGLEPGNVITQVERKPVDSVEQFKALTEDHDLSDALLLLVKSDKGSRYLILKSGT</sequence>
<dbReference type="Pfam" id="PF17820">
    <property type="entry name" value="PDZ_6"/>
    <property type="match status" value="1"/>
</dbReference>
<evidence type="ECO:0000313" key="14">
    <source>
        <dbReference type="EMBL" id="QDS88592.1"/>
    </source>
</evidence>
<dbReference type="AlphaFoldDB" id="A0A517M143"/>
<feature type="binding site" evidence="10">
    <location>
        <position position="173"/>
    </location>
    <ligand>
        <name>substrate</name>
    </ligand>
</feature>
<dbReference type="GO" id="GO:0004252">
    <property type="term" value="F:serine-type endopeptidase activity"/>
    <property type="evidence" value="ECO:0007669"/>
    <property type="project" value="InterPro"/>
</dbReference>
<dbReference type="Gene3D" id="2.30.42.10">
    <property type="match status" value="2"/>
</dbReference>
<evidence type="ECO:0000256" key="7">
    <source>
        <dbReference type="ARBA" id="ARBA00022801"/>
    </source>
</evidence>
<dbReference type="CDD" id="cd10839">
    <property type="entry name" value="cpPDZ1_DegP-like"/>
    <property type="match status" value="1"/>
</dbReference>
<keyword evidence="4" id="KW-0732">Signal</keyword>
<evidence type="ECO:0000259" key="13">
    <source>
        <dbReference type="PROSITE" id="PS50106"/>
    </source>
</evidence>
<keyword evidence="12" id="KW-1133">Transmembrane helix</keyword>
<dbReference type="InterPro" id="IPR001478">
    <property type="entry name" value="PDZ"/>
</dbReference>
<evidence type="ECO:0000256" key="6">
    <source>
        <dbReference type="ARBA" id="ARBA00022764"/>
    </source>
</evidence>
<dbReference type="GO" id="GO:0006508">
    <property type="term" value="P:proteolysis"/>
    <property type="evidence" value="ECO:0007669"/>
    <property type="project" value="UniProtKB-KW"/>
</dbReference>
<dbReference type="PROSITE" id="PS50106">
    <property type="entry name" value="PDZ"/>
    <property type="match status" value="2"/>
</dbReference>
<name>A0A517M143_9BACT</name>
<gene>
    <name evidence="14" type="primary">mucD_2</name>
    <name evidence="14" type="ORF">EC9_27830</name>
</gene>
<feature type="active site" description="Charge relay system" evidence="9">
    <location>
        <position position="247"/>
    </location>
</feature>
<comment type="similarity">
    <text evidence="2">Belongs to the peptidase S1C family.</text>
</comment>
<keyword evidence="8" id="KW-0720">Serine protease</keyword>
<dbReference type="SUPFAM" id="SSF50156">
    <property type="entry name" value="PDZ domain-like"/>
    <property type="match status" value="2"/>
</dbReference>
<evidence type="ECO:0000256" key="2">
    <source>
        <dbReference type="ARBA" id="ARBA00010541"/>
    </source>
</evidence>
<feature type="region of interest" description="Disordered" evidence="11">
    <location>
        <begin position="101"/>
        <end position="125"/>
    </location>
</feature>
<evidence type="ECO:0000256" key="1">
    <source>
        <dbReference type="ARBA" id="ARBA00004418"/>
    </source>
</evidence>
<dbReference type="Gene3D" id="2.40.10.120">
    <property type="match status" value="1"/>
</dbReference>
<dbReference type="OrthoDB" id="248175at2"/>
<evidence type="ECO:0000313" key="15">
    <source>
        <dbReference type="Proteomes" id="UP000319557"/>
    </source>
</evidence>
<keyword evidence="3 14" id="KW-0645">Protease</keyword>
<evidence type="ECO:0000256" key="12">
    <source>
        <dbReference type="SAM" id="Phobius"/>
    </source>
</evidence>
<evidence type="ECO:0000256" key="5">
    <source>
        <dbReference type="ARBA" id="ARBA00022737"/>
    </source>
</evidence>
<dbReference type="EC" id="3.4.21.107" evidence="14"/>
<feature type="active site" description="Charge relay system" evidence="9">
    <location>
        <position position="173"/>
    </location>
</feature>
<dbReference type="SUPFAM" id="SSF50494">
    <property type="entry name" value="Trypsin-like serine proteases"/>
    <property type="match status" value="1"/>
</dbReference>
<evidence type="ECO:0000256" key="4">
    <source>
        <dbReference type="ARBA" id="ARBA00022729"/>
    </source>
</evidence>
<dbReference type="Pfam" id="PF13180">
    <property type="entry name" value="PDZ_2"/>
    <property type="match status" value="1"/>
</dbReference>
<dbReference type="PANTHER" id="PTHR22939:SF129">
    <property type="entry name" value="SERINE PROTEASE HTRA2, MITOCHONDRIAL"/>
    <property type="match status" value="1"/>
</dbReference>
<dbReference type="InterPro" id="IPR036034">
    <property type="entry name" value="PDZ_sf"/>
</dbReference>
<keyword evidence="7 14" id="KW-0378">Hydrolase</keyword>
<dbReference type="NCBIfam" id="TIGR02037">
    <property type="entry name" value="degP_htrA_DO"/>
    <property type="match status" value="1"/>
</dbReference>
<feature type="binding site" evidence="10">
    <location>
        <position position="71"/>
    </location>
    <ligand>
        <name>substrate</name>
    </ligand>
</feature>
<feature type="active site" description="Charge relay system" evidence="9">
    <location>
        <position position="143"/>
    </location>
</feature>
<dbReference type="InterPro" id="IPR001940">
    <property type="entry name" value="Peptidase_S1C"/>
</dbReference>
<dbReference type="EMBL" id="CP036261">
    <property type="protein sequence ID" value="QDS88592.1"/>
    <property type="molecule type" value="Genomic_DNA"/>
</dbReference>
<dbReference type="KEGG" id="ruv:EC9_27830"/>
<dbReference type="Pfam" id="PF13365">
    <property type="entry name" value="Trypsin_2"/>
    <property type="match status" value="1"/>
</dbReference>
<protein>
    <submittedName>
        <fullName evidence="14">Putative periplasmic serine endoprotease DegP-like</fullName>
        <ecNumber evidence="14">3.4.21.107</ecNumber>
    </submittedName>
</protein>
<comment type="subcellular location">
    <subcellularLocation>
        <location evidence="1">Periplasm</location>
    </subcellularLocation>
</comment>
<dbReference type="InterPro" id="IPR011782">
    <property type="entry name" value="Pept_S1C_Do"/>
</dbReference>
<dbReference type="SMART" id="SM00228">
    <property type="entry name" value="PDZ"/>
    <property type="match status" value="2"/>
</dbReference>
<organism evidence="14 15">
    <name type="scientific">Rosistilla ulvae</name>
    <dbReference type="NCBI Taxonomy" id="1930277"/>
    <lineage>
        <taxon>Bacteria</taxon>
        <taxon>Pseudomonadati</taxon>
        <taxon>Planctomycetota</taxon>
        <taxon>Planctomycetia</taxon>
        <taxon>Pirellulales</taxon>
        <taxon>Pirellulaceae</taxon>
        <taxon>Rosistilla</taxon>
    </lineage>
</organism>
<keyword evidence="12" id="KW-0812">Transmembrane</keyword>
<evidence type="ECO:0000256" key="3">
    <source>
        <dbReference type="ARBA" id="ARBA00022670"/>
    </source>
</evidence>
<dbReference type="InterPro" id="IPR009003">
    <property type="entry name" value="Peptidase_S1_PA"/>
</dbReference>
<reference evidence="14 15" key="1">
    <citation type="submission" date="2019-02" db="EMBL/GenBank/DDBJ databases">
        <title>Deep-cultivation of Planctomycetes and their phenomic and genomic characterization uncovers novel biology.</title>
        <authorList>
            <person name="Wiegand S."/>
            <person name="Jogler M."/>
            <person name="Boedeker C."/>
            <person name="Pinto D."/>
            <person name="Vollmers J."/>
            <person name="Rivas-Marin E."/>
            <person name="Kohn T."/>
            <person name="Peeters S.H."/>
            <person name="Heuer A."/>
            <person name="Rast P."/>
            <person name="Oberbeckmann S."/>
            <person name="Bunk B."/>
            <person name="Jeske O."/>
            <person name="Meyerdierks A."/>
            <person name="Storesund J.E."/>
            <person name="Kallscheuer N."/>
            <person name="Luecker S."/>
            <person name="Lage O.M."/>
            <person name="Pohl T."/>
            <person name="Merkel B.J."/>
            <person name="Hornburger P."/>
            <person name="Mueller R.-W."/>
            <person name="Bruemmer F."/>
            <person name="Labrenz M."/>
            <person name="Spormann A.M."/>
            <person name="Op den Camp H."/>
            <person name="Overmann J."/>
            <person name="Amann R."/>
            <person name="Jetten M.S.M."/>
            <person name="Mascher T."/>
            <person name="Medema M.H."/>
            <person name="Devos D.P."/>
            <person name="Kaster A.-K."/>
            <person name="Ovreas L."/>
            <person name="Rohde M."/>
            <person name="Galperin M.Y."/>
            <person name="Jogler C."/>
        </authorList>
    </citation>
    <scope>NUCLEOTIDE SEQUENCE [LARGE SCALE GENOMIC DNA]</scope>
    <source>
        <strain evidence="14 15">EC9</strain>
    </source>
</reference>
<evidence type="ECO:0000256" key="9">
    <source>
        <dbReference type="PIRSR" id="PIRSR611782-1"/>
    </source>
</evidence>
<feature type="binding site" evidence="10">
    <location>
        <begin position="245"/>
        <end position="247"/>
    </location>
    <ligand>
        <name>substrate</name>
    </ligand>
</feature>
<dbReference type="PANTHER" id="PTHR22939">
    <property type="entry name" value="SERINE PROTEASE FAMILY S1C HTRA-RELATED"/>
    <property type="match status" value="1"/>
</dbReference>
<keyword evidence="15" id="KW-1185">Reference proteome</keyword>
<feature type="domain" description="PDZ" evidence="13">
    <location>
        <begin position="303"/>
        <end position="355"/>
    </location>
</feature>
<dbReference type="GO" id="GO:0042597">
    <property type="term" value="C:periplasmic space"/>
    <property type="evidence" value="ECO:0007669"/>
    <property type="project" value="UniProtKB-SubCell"/>
</dbReference>
<keyword evidence="6" id="KW-0574">Periplasm</keyword>
<feature type="binding site" evidence="10">
    <location>
        <position position="143"/>
    </location>
    <ligand>
        <name>substrate</name>
    </ligand>
</feature>
<feature type="transmembrane region" description="Helical" evidence="12">
    <location>
        <begin position="12"/>
        <end position="31"/>
    </location>
</feature>
<dbReference type="InterPro" id="IPR041489">
    <property type="entry name" value="PDZ_6"/>
</dbReference>
<feature type="domain" description="PDZ" evidence="13">
    <location>
        <begin position="396"/>
        <end position="495"/>
    </location>
</feature>
<keyword evidence="12" id="KW-0472">Membrane</keyword>
<keyword evidence="5" id="KW-0677">Repeat</keyword>
<accession>A0A517M143</accession>